<evidence type="ECO:0000313" key="1">
    <source>
        <dbReference type="EMBL" id="MBP1934584.1"/>
    </source>
</evidence>
<gene>
    <name evidence="1" type="ORF">J2Z37_004604</name>
</gene>
<evidence type="ECO:0000313" key="2">
    <source>
        <dbReference type="Proteomes" id="UP001519343"/>
    </source>
</evidence>
<keyword evidence="2" id="KW-1185">Reference proteome</keyword>
<reference evidence="1 2" key="1">
    <citation type="submission" date="2021-03" db="EMBL/GenBank/DDBJ databases">
        <title>Genomic Encyclopedia of Type Strains, Phase IV (KMG-IV): sequencing the most valuable type-strain genomes for metagenomic binning, comparative biology and taxonomic classification.</title>
        <authorList>
            <person name="Goeker M."/>
        </authorList>
    </citation>
    <scope>NUCLEOTIDE SEQUENCE [LARGE SCALE GENOMIC DNA]</scope>
    <source>
        <strain evidence="1 2">DSM 24738</strain>
    </source>
</reference>
<dbReference type="EMBL" id="JAGGKT010000023">
    <property type="protein sequence ID" value="MBP1934584.1"/>
    <property type="molecule type" value="Genomic_DNA"/>
</dbReference>
<sequence>MAVTSMEALKEYKGCPIEVKILDLEDQPTAPTFQKTLWDVCLCPDTTHIRFHFDETTFIAVPIHSKIEWTYPIYYAVDTESNLSYQIKVLER</sequence>
<name>A0ABS4GWD5_9BACL</name>
<comment type="caution">
    <text evidence="1">The sequence shown here is derived from an EMBL/GenBank/DDBJ whole genome shotgun (WGS) entry which is preliminary data.</text>
</comment>
<accession>A0ABS4GWD5</accession>
<proteinExistence type="predicted"/>
<protein>
    <submittedName>
        <fullName evidence="1">Uncharacterized protein</fullName>
    </submittedName>
</protein>
<organism evidence="1 2">
    <name type="scientific">Ammoniphilus resinae</name>
    <dbReference type="NCBI Taxonomy" id="861532"/>
    <lineage>
        <taxon>Bacteria</taxon>
        <taxon>Bacillati</taxon>
        <taxon>Bacillota</taxon>
        <taxon>Bacilli</taxon>
        <taxon>Bacillales</taxon>
        <taxon>Paenibacillaceae</taxon>
        <taxon>Aneurinibacillus group</taxon>
        <taxon>Ammoniphilus</taxon>
    </lineage>
</organism>
<dbReference type="Proteomes" id="UP001519343">
    <property type="component" value="Unassembled WGS sequence"/>
</dbReference>
<dbReference type="RefSeq" id="WP_209812574.1">
    <property type="nucleotide sequence ID" value="NZ_JAGGKT010000023.1"/>
</dbReference>